<keyword evidence="1" id="KW-0812">Transmembrane</keyword>
<dbReference type="AlphaFoldDB" id="A0A0X8JK69"/>
<keyword evidence="1" id="KW-1133">Transmembrane helix</keyword>
<evidence type="ECO:0000313" key="3">
    <source>
        <dbReference type="Proteomes" id="UP000069241"/>
    </source>
</evidence>
<dbReference type="InterPro" id="IPR045691">
    <property type="entry name" value="DUF6056"/>
</dbReference>
<feature type="transmembrane region" description="Helical" evidence="1">
    <location>
        <begin position="341"/>
        <end position="362"/>
    </location>
</feature>
<dbReference type="EMBL" id="CP014229">
    <property type="protein sequence ID" value="AMD90206.1"/>
    <property type="molecule type" value="Genomic_DNA"/>
</dbReference>
<accession>A0A0X8JK69</accession>
<evidence type="ECO:0000256" key="1">
    <source>
        <dbReference type="SAM" id="Phobius"/>
    </source>
</evidence>
<evidence type="ECO:0000313" key="2">
    <source>
        <dbReference type="EMBL" id="AMD90206.1"/>
    </source>
</evidence>
<protein>
    <submittedName>
        <fullName evidence="2">Uncharacterized protein</fullName>
    </submittedName>
</protein>
<organism evidence="2 3">
    <name type="scientific">Desulfovibrio fairfieldensis</name>
    <dbReference type="NCBI Taxonomy" id="44742"/>
    <lineage>
        <taxon>Bacteria</taxon>
        <taxon>Pseudomonadati</taxon>
        <taxon>Thermodesulfobacteriota</taxon>
        <taxon>Desulfovibrionia</taxon>
        <taxon>Desulfovibrionales</taxon>
        <taxon>Desulfovibrionaceae</taxon>
        <taxon>Desulfovibrio</taxon>
    </lineage>
</organism>
<dbReference type="Pfam" id="PF19528">
    <property type="entry name" value="DUF6056"/>
    <property type="match status" value="1"/>
</dbReference>
<name>A0A0X8JK69_9BACT</name>
<feature type="transmembrane region" description="Helical" evidence="1">
    <location>
        <begin position="73"/>
        <end position="96"/>
    </location>
</feature>
<feature type="transmembrane region" description="Helical" evidence="1">
    <location>
        <begin position="7"/>
        <end position="28"/>
    </location>
</feature>
<feature type="transmembrane region" description="Helical" evidence="1">
    <location>
        <begin position="317"/>
        <end position="334"/>
    </location>
</feature>
<dbReference type="RefSeq" id="WP_062252657.1">
    <property type="nucleotide sequence ID" value="NZ_CP014229.1"/>
</dbReference>
<dbReference type="Proteomes" id="UP000069241">
    <property type="component" value="Chromosome"/>
</dbReference>
<feature type="transmembrane region" description="Helical" evidence="1">
    <location>
        <begin position="135"/>
        <end position="153"/>
    </location>
</feature>
<reference evidence="3" key="1">
    <citation type="submission" date="2016-02" db="EMBL/GenBank/DDBJ databases">
        <authorList>
            <person name="Holder M.E."/>
            <person name="Ajami N.J."/>
            <person name="Petrosino J.F."/>
        </authorList>
    </citation>
    <scope>NUCLEOTIDE SEQUENCE [LARGE SCALE GENOMIC DNA]</scope>
    <source>
        <strain evidence="3">CCUG 45958</strain>
    </source>
</reference>
<keyword evidence="3" id="KW-1185">Reference proteome</keyword>
<sequence length="533" mass="59008">MNKSSVVIASIFIFCTISFFCAMTPLVFDDFGYGAGGSGLSDIFKAQVQEHLTWSGKFIGHFMARVLLHGPSWLHPLLTPLIFLGLVLSGVLLTLGAQWRDKIRAWHLITLAGLLWFALPAFGTVYFWRTGTADYGYSLFFATAFLVPYRFWIDKKNYHRAGGSVFALAGLLAGCSNENVGMLAILAALGATIYRFRTLKIVPAWAAAGIIGAVSGWLLMMTAPANAVRLAQLGGMEKIPAFSFESFHRFLIFWSSQQLEMSPYILVALVCIWLLYRQDRIKIATFLPGFVFFLMAQASLAAFIFSPSTPYRAMSATFFYTACCCFTFIAALNLKDVCQKLLYAAFCLVLLSSVLMEAHVFIQAQPAIAKRNQAMKQGTVTAESFDYPQTDKYFFPTYDIIEINAYADSQKYQMIPWNKAALLNVEGTSGIYGLVISNMVYLDNLPSGTVHVAAIAHRQTVSSTIQAVLRYFLPLKETTSMSAVVARYAPASTPTTTDGKASLHIPGVTNLNDVAYIGIEENGKPMVWRRIYE</sequence>
<dbReference type="KEGG" id="dfi:AXF13_08760"/>
<feature type="transmembrane region" description="Helical" evidence="1">
    <location>
        <begin position="201"/>
        <end position="219"/>
    </location>
</feature>
<feature type="transmembrane region" description="Helical" evidence="1">
    <location>
        <begin position="261"/>
        <end position="276"/>
    </location>
</feature>
<feature type="transmembrane region" description="Helical" evidence="1">
    <location>
        <begin position="283"/>
        <end position="305"/>
    </location>
</feature>
<feature type="transmembrane region" description="Helical" evidence="1">
    <location>
        <begin position="108"/>
        <end position="129"/>
    </location>
</feature>
<proteinExistence type="predicted"/>
<keyword evidence="1" id="KW-0472">Membrane</keyword>
<gene>
    <name evidence="2" type="ORF">AXF13_08760</name>
</gene>